<evidence type="ECO:0000313" key="1">
    <source>
        <dbReference type="EMBL" id="QJA18921.1"/>
    </source>
</evidence>
<sequence length="109" mass="12430">MSYEYKLVFDDTSITQRVMNAIKNNDACVHAEHGDIYLKDRTLNNNTPYDARLIYGNENSLWLQVNVKSANLYALVLNTLSDSAFKCFEDGDAESEVELNEAFRLKNGQ</sequence>
<proteinExistence type="predicted"/>
<name>A0ABX6KYJ3_9GAMM</name>
<accession>A0ABX6KYJ3</accession>
<dbReference type="RefSeq" id="WP_107170815.1">
    <property type="nucleotide sequence ID" value="NZ_CP038498.1"/>
</dbReference>
<reference evidence="1 2" key="1">
    <citation type="submission" date="2019-04" db="EMBL/GenBank/DDBJ databases">
        <title>Whole Genome Sequencing of Pectobacterium punjabense SS95.</title>
        <authorList>
            <person name="Sarfraz S."/>
            <person name="Oulghazi S."/>
            <person name="Roques C."/>
            <person name="Vandecasteele C."/>
            <person name="Faure D."/>
        </authorList>
    </citation>
    <scope>NUCLEOTIDE SEQUENCE [LARGE SCALE GENOMIC DNA]</scope>
    <source>
        <strain evidence="1 2">SS95</strain>
    </source>
</reference>
<dbReference type="EMBL" id="CP038498">
    <property type="protein sequence ID" value="QJA18921.1"/>
    <property type="molecule type" value="Genomic_DNA"/>
</dbReference>
<keyword evidence="2" id="KW-1185">Reference proteome</keyword>
<gene>
    <name evidence="1" type="ORF">E2566_02700</name>
</gene>
<dbReference type="GeneID" id="90761846"/>
<protein>
    <submittedName>
        <fullName evidence="1">Uncharacterized protein</fullName>
    </submittedName>
</protein>
<organism evidence="1 2">
    <name type="scientific">Pectobacterium punjabense</name>
    <dbReference type="NCBI Taxonomy" id="2108399"/>
    <lineage>
        <taxon>Bacteria</taxon>
        <taxon>Pseudomonadati</taxon>
        <taxon>Pseudomonadota</taxon>
        <taxon>Gammaproteobacteria</taxon>
        <taxon>Enterobacterales</taxon>
        <taxon>Pectobacteriaceae</taxon>
        <taxon>Pectobacterium</taxon>
    </lineage>
</organism>
<evidence type="ECO:0000313" key="2">
    <source>
        <dbReference type="Proteomes" id="UP000502681"/>
    </source>
</evidence>
<dbReference type="Proteomes" id="UP000502681">
    <property type="component" value="Chromosome"/>
</dbReference>